<keyword evidence="6" id="KW-0677">Repeat</keyword>
<proteinExistence type="inferred from homology"/>
<dbReference type="GO" id="GO:0032259">
    <property type="term" value="P:methylation"/>
    <property type="evidence" value="ECO:0007669"/>
    <property type="project" value="UniProtKB-KW"/>
</dbReference>
<keyword evidence="9" id="KW-0949">S-adenosyl-L-methionine</keyword>
<dbReference type="Proteomes" id="UP001216253">
    <property type="component" value="Unassembled WGS sequence"/>
</dbReference>
<dbReference type="GO" id="GO:0008705">
    <property type="term" value="F:methionine synthase activity"/>
    <property type="evidence" value="ECO:0007669"/>
    <property type="project" value="UniProtKB-EC"/>
</dbReference>
<reference evidence="15 16" key="1">
    <citation type="submission" date="2023-03" db="EMBL/GenBank/DDBJ databases">
        <title>NovoSphingobium album sp. nov. isolated from polycyclic aromatic hydrocarbons- and heavy-metal polluted soil.</title>
        <authorList>
            <person name="Liu Z."/>
            <person name="Wang K."/>
        </authorList>
    </citation>
    <scope>NUCLEOTIDE SEQUENCE [LARGE SCALE GENOMIC DNA]</scope>
    <source>
        <strain evidence="15 16">H3SJ31-1</strain>
    </source>
</reference>
<dbReference type="SUPFAM" id="SSF47644">
    <property type="entry name" value="Methionine synthase domain"/>
    <property type="match status" value="1"/>
</dbReference>
<evidence type="ECO:0000313" key="16">
    <source>
        <dbReference type="Proteomes" id="UP001216253"/>
    </source>
</evidence>
<keyword evidence="9" id="KW-0486">Methionine biosynthesis</keyword>
<dbReference type="InterPro" id="IPR033706">
    <property type="entry name" value="Met_synthase_B12-bd"/>
</dbReference>
<keyword evidence="2 9" id="KW-0489">Methyltransferase</keyword>
<evidence type="ECO:0000256" key="9">
    <source>
        <dbReference type="PIRNR" id="PIRNR000381"/>
    </source>
</evidence>
<comment type="caution">
    <text evidence="15">The sequence shown here is derived from an EMBL/GenBank/DDBJ whole genome shotgun (WGS) entry which is preliminary data.</text>
</comment>
<evidence type="ECO:0000256" key="6">
    <source>
        <dbReference type="ARBA" id="ARBA00022737"/>
    </source>
</evidence>
<dbReference type="Pfam" id="PF00809">
    <property type="entry name" value="Pterin_bind"/>
    <property type="match status" value="1"/>
</dbReference>
<dbReference type="EC" id="2.1.1.13" evidence="8 9"/>
<comment type="pathway">
    <text evidence="9">Amino-acid biosynthesis; L-methionine biosynthesis via de novo pathway; L-methionine from L-homocysteine (MetH route): step 1/1.</text>
</comment>
<gene>
    <name evidence="15" type="primary">metH</name>
    <name evidence="15" type="ORF">PYV00_03255</name>
</gene>
<dbReference type="InterPro" id="IPR050554">
    <property type="entry name" value="Met_Synthase/Corrinoid"/>
</dbReference>
<evidence type="ECO:0000256" key="4">
    <source>
        <dbReference type="ARBA" id="ARBA00022679"/>
    </source>
</evidence>
<dbReference type="SUPFAM" id="SSF52242">
    <property type="entry name" value="Cobalamin (vitamin B12)-binding domain"/>
    <property type="match status" value="1"/>
</dbReference>
<dbReference type="NCBIfam" id="TIGR02082">
    <property type="entry name" value="metH"/>
    <property type="match status" value="1"/>
</dbReference>
<dbReference type="InterPro" id="IPR037010">
    <property type="entry name" value="VitB12-dep_Met_synth_activ_sf"/>
</dbReference>
<evidence type="ECO:0000256" key="5">
    <source>
        <dbReference type="ARBA" id="ARBA00022723"/>
    </source>
</evidence>
<evidence type="ECO:0000259" key="13">
    <source>
        <dbReference type="PROSITE" id="PS51332"/>
    </source>
</evidence>
<dbReference type="SMART" id="SM01018">
    <property type="entry name" value="B12-binding_2"/>
    <property type="match status" value="1"/>
</dbReference>
<dbReference type="Gene3D" id="3.40.50.280">
    <property type="entry name" value="Cobalamin-binding domain"/>
    <property type="match status" value="1"/>
</dbReference>
<evidence type="ECO:0000259" key="14">
    <source>
        <dbReference type="PROSITE" id="PS51337"/>
    </source>
</evidence>
<dbReference type="RefSeq" id="WP_275226819.1">
    <property type="nucleotide sequence ID" value="NZ_JARESE010000010.1"/>
</dbReference>
<dbReference type="PROSITE" id="PS51337">
    <property type="entry name" value="B12_BINDING_NTER"/>
    <property type="match status" value="1"/>
</dbReference>
<comment type="similarity">
    <text evidence="1">Belongs to the vitamin-B12 dependent methionine synthase family.</text>
</comment>
<evidence type="ECO:0000256" key="1">
    <source>
        <dbReference type="ARBA" id="ARBA00010398"/>
    </source>
</evidence>
<protein>
    <recommendedName>
        <fullName evidence="8 9">Methionine synthase</fullName>
        <ecNumber evidence="8 9">2.1.1.13</ecNumber>
    </recommendedName>
    <alternativeName>
        <fullName evidence="9">5-methyltetrahydrofolate--homocysteine methyltransferase</fullName>
    </alternativeName>
</protein>
<dbReference type="InterPro" id="IPR011005">
    <property type="entry name" value="Dihydropteroate_synth-like_sf"/>
</dbReference>
<dbReference type="InterPro" id="IPR036594">
    <property type="entry name" value="Meth_synthase_dom"/>
</dbReference>
<dbReference type="Gene3D" id="1.10.288.10">
    <property type="entry name" value="Cobalamin-dependent Methionine Synthase, domain 2"/>
    <property type="match status" value="2"/>
</dbReference>
<keyword evidence="4 9" id="KW-0808">Transferase</keyword>
<keyword evidence="9" id="KW-0028">Amino-acid biosynthesis</keyword>
<dbReference type="PANTHER" id="PTHR45833:SF1">
    <property type="entry name" value="METHIONINE SYNTHASE"/>
    <property type="match status" value="1"/>
</dbReference>
<dbReference type="PROSITE" id="PS51332">
    <property type="entry name" value="B12_BINDING"/>
    <property type="match status" value="1"/>
</dbReference>
<dbReference type="InterPro" id="IPR004223">
    <property type="entry name" value="VitB12-dep_Met_synth_activ_dom"/>
</dbReference>
<dbReference type="Gene3D" id="1.10.1240.10">
    <property type="entry name" value="Methionine synthase domain"/>
    <property type="match status" value="1"/>
</dbReference>
<feature type="domain" description="B12-binding" evidence="13">
    <location>
        <begin position="404"/>
        <end position="539"/>
    </location>
</feature>
<comment type="cofactor">
    <cofactor evidence="9">
        <name>Zn(2+)</name>
        <dbReference type="ChEBI" id="CHEBI:29105"/>
    </cofactor>
</comment>
<dbReference type="InterPro" id="IPR011822">
    <property type="entry name" value="MetH"/>
</dbReference>
<comment type="catalytic activity">
    <reaction evidence="9">
        <text>(6S)-5-methyl-5,6,7,8-tetrahydrofolate + L-homocysteine = (6S)-5,6,7,8-tetrahydrofolate + L-methionine</text>
        <dbReference type="Rhea" id="RHEA:11172"/>
        <dbReference type="ChEBI" id="CHEBI:18608"/>
        <dbReference type="ChEBI" id="CHEBI:57453"/>
        <dbReference type="ChEBI" id="CHEBI:57844"/>
        <dbReference type="ChEBI" id="CHEBI:58199"/>
        <dbReference type="EC" id="2.1.1.13"/>
    </reaction>
</comment>
<organism evidence="15 16">
    <name type="scientific">Novosphingobium album</name>
    <name type="common">ex Liu et al. 2023</name>
    <dbReference type="NCBI Taxonomy" id="3031130"/>
    <lineage>
        <taxon>Bacteria</taxon>
        <taxon>Pseudomonadati</taxon>
        <taxon>Pseudomonadota</taxon>
        <taxon>Alphaproteobacteria</taxon>
        <taxon>Sphingomonadales</taxon>
        <taxon>Sphingomonadaceae</taxon>
        <taxon>Novosphingobium</taxon>
    </lineage>
</organism>
<keyword evidence="7 9" id="KW-0170">Cobalt</keyword>
<dbReference type="Gene3D" id="3.10.196.10">
    <property type="entry name" value="Vitamin B12-dependent methionine synthase, activation domain"/>
    <property type="match status" value="2"/>
</dbReference>
<dbReference type="Pfam" id="PF02965">
    <property type="entry name" value="Met_synt_B12"/>
    <property type="match status" value="1"/>
</dbReference>
<evidence type="ECO:0000256" key="10">
    <source>
        <dbReference type="SAM" id="MobiDB-lite"/>
    </source>
</evidence>
<keyword evidence="9" id="KW-0862">Zinc</keyword>
<evidence type="ECO:0000256" key="8">
    <source>
        <dbReference type="NCBIfam" id="TIGR02082"/>
    </source>
</evidence>
<sequence length="910" mass="99450">MNTQSSARFVNIGERTNVTGSAKFKKLVMAGDYPAAVEVARQQVENGAQVIDVNMDEGLLDATLAMTTFLKLIAAEPDIARVPVMIDSSRWDVIEAGLKCVSGKPIVNSISMKEGEAPFLEAARKCMDYGAAVVVMAFDEAGQADTKARKIEICTRAYKLLTDIGFPPEDIIFDPNVFAVATGIEEHNNYGVDFIEAVREIRELCPHVHFSGGLSNLSFSFRGNEIVRRAMHSVFLYHAIPAGLDMAIVNAGQLEIYDQIDPVLREACEDVILNRGQDVPDGEPTATERLIELAESFKGKDVVAEKAAEEWRGWDVTRRLEHALVRGIDAHIVADTEEARQLAARPIEVIEGPLMDGMNVVGDLFGSGKMFLPQVVKSARVMKKAVAHLIPYIEALKEPGARAKGRIVMATVKGDVHDIGKNIVGVVLQCNGYEVIDLGVMVPWATILQAANENQADIIGLSGLITPSLDEMVTVAEEMQRADMTIPLLIGGATTSKVHTALRIDPAYEGPVIHVLDASRAVGVASQLLSDTQADGFKSSVAIDYAKVREAREGKGQSDLLPLAEARANAFQPDMADKPPAPAQPGLHVFEDWDLADLRAIFDWTPFFRAWELAGTYPAILEDEVVGESARGLFADAQAMLDRIVAEKWLTARAVCGFWPCHREGDDVILHSSPSSLGEGDHAKHGGGGISGRPPSTTRFAGGPPPQDELGEEAVRVPFLRQQFKKSRGRANFCLADFIDTESDWLGGFAVGIHGIDPHLARFQANHDDYSDILLKALADRFAEAFAERLHQHVRTTLWGYAPGEQLTNEALIREEYRGIRPAPGYPACPDHSLKPILFDLLKAQDNAGITLTESQAMLPTSAVSGFYFAHPESQYFGVARIGRDQLEDYARRRGVDLPTAERWLRPNLD</sequence>
<dbReference type="InterPro" id="IPR003759">
    <property type="entry name" value="Cbl-bd_cap"/>
</dbReference>
<evidence type="ECO:0000313" key="15">
    <source>
        <dbReference type="EMBL" id="MDE8650736.1"/>
    </source>
</evidence>
<dbReference type="PANTHER" id="PTHR45833">
    <property type="entry name" value="METHIONINE SYNTHASE"/>
    <property type="match status" value="1"/>
</dbReference>
<dbReference type="Pfam" id="PF02310">
    <property type="entry name" value="B12-binding"/>
    <property type="match status" value="1"/>
</dbReference>
<comment type="function">
    <text evidence="9">Catalyzes the transfer of a methyl group from methyl-cobalamin to homocysteine, yielding enzyme-bound cob(I)alamin and methionine. Subsequently, remethylates the cofactor using methyltetrahydrofolate.</text>
</comment>
<comment type="domain">
    <text evidence="9">Modular enzyme with four functionally distinct domains. The isolated Hcy-binding domain catalyzes methyl transfer from free methylcobalamin to homocysteine. The Hcy-binding domain in association with the pterin-binding domain catalyzes the methylation of cob(I)alamin by methyltetrahydrofolate and the methylation of homocysteine. The B12-binding domain binds the cofactor. The AdoMet activation domain binds S-adenosyl-L-methionine. Under aerobic conditions cob(I)alamin can be converted to inactive cob(II)alamin. Reductive methylation by S-adenosyl-L-methionine and flavodoxin regenerates methylcobalamin.</text>
</comment>
<feature type="domain" description="B12-binding N-terminal" evidence="14">
    <location>
        <begin position="307"/>
        <end position="401"/>
    </location>
</feature>
<dbReference type="PIRSF" id="PIRSF000381">
    <property type="entry name" value="MetH"/>
    <property type="match status" value="1"/>
</dbReference>
<comment type="cofactor">
    <cofactor evidence="9">
        <name>methylcob(III)alamin</name>
        <dbReference type="ChEBI" id="CHEBI:28115"/>
    </cofactor>
</comment>
<dbReference type="EMBL" id="JARESE010000010">
    <property type="protein sequence ID" value="MDE8650736.1"/>
    <property type="molecule type" value="Genomic_DNA"/>
</dbReference>
<dbReference type="SUPFAM" id="SSF51717">
    <property type="entry name" value="Dihydropteroate synthetase-like"/>
    <property type="match status" value="1"/>
</dbReference>
<evidence type="ECO:0000256" key="3">
    <source>
        <dbReference type="ARBA" id="ARBA00022628"/>
    </source>
</evidence>
<name>A0ABT5WL17_9SPHN</name>
<dbReference type="SUPFAM" id="SSF56507">
    <property type="entry name" value="Methionine synthase activation domain-like"/>
    <property type="match status" value="1"/>
</dbReference>
<keyword evidence="5 9" id="KW-0479">Metal-binding</keyword>
<feature type="domain" description="AdoMet activation" evidence="12">
    <location>
        <begin position="554"/>
        <end position="910"/>
    </location>
</feature>
<dbReference type="Gene3D" id="3.20.20.20">
    <property type="entry name" value="Dihydropteroate synthase-like"/>
    <property type="match status" value="1"/>
</dbReference>
<dbReference type="CDD" id="cd02069">
    <property type="entry name" value="methionine_synthase_B12_BD"/>
    <property type="match status" value="1"/>
</dbReference>
<dbReference type="InterPro" id="IPR000489">
    <property type="entry name" value="Pterin-binding_dom"/>
</dbReference>
<dbReference type="InterPro" id="IPR006158">
    <property type="entry name" value="Cobalamin-bd"/>
</dbReference>
<evidence type="ECO:0000259" key="12">
    <source>
        <dbReference type="PROSITE" id="PS50974"/>
    </source>
</evidence>
<dbReference type="PROSITE" id="PS50972">
    <property type="entry name" value="PTERIN_BINDING"/>
    <property type="match status" value="1"/>
</dbReference>
<accession>A0ABT5WL17</accession>
<feature type="region of interest" description="Disordered" evidence="10">
    <location>
        <begin position="672"/>
        <end position="698"/>
    </location>
</feature>
<dbReference type="InterPro" id="IPR036724">
    <property type="entry name" value="Cobalamin-bd_sf"/>
</dbReference>
<keyword evidence="16" id="KW-1185">Reference proteome</keyword>
<dbReference type="CDD" id="cd00740">
    <property type="entry name" value="MeTr"/>
    <property type="match status" value="1"/>
</dbReference>
<evidence type="ECO:0000256" key="7">
    <source>
        <dbReference type="ARBA" id="ARBA00023285"/>
    </source>
</evidence>
<dbReference type="PROSITE" id="PS50974">
    <property type="entry name" value="ADOMET_ACTIVATION"/>
    <property type="match status" value="1"/>
</dbReference>
<dbReference type="Pfam" id="PF02607">
    <property type="entry name" value="B12-binding_2"/>
    <property type="match status" value="1"/>
</dbReference>
<feature type="domain" description="Pterin-binding" evidence="11">
    <location>
        <begin position="9"/>
        <end position="269"/>
    </location>
</feature>
<keyword evidence="3 9" id="KW-0846">Cobalamin</keyword>
<evidence type="ECO:0000256" key="2">
    <source>
        <dbReference type="ARBA" id="ARBA00022603"/>
    </source>
</evidence>
<evidence type="ECO:0000259" key="11">
    <source>
        <dbReference type="PROSITE" id="PS50972"/>
    </source>
</evidence>